<protein>
    <recommendedName>
        <fullName evidence="5">Arylformamidase</fullName>
    </recommendedName>
</protein>
<evidence type="ECO:0000256" key="2">
    <source>
        <dbReference type="SAM" id="MobiDB-lite"/>
    </source>
</evidence>
<reference evidence="3" key="1">
    <citation type="submission" date="2025-08" db="UniProtKB">
        <authorList>
            <consortium name="Ensembl"/>
        </authorList>
    </citation>
    <scope>IDENTIFICATION</scope>
    <source>
        <strain evidence="3">Glennie</strain>
    </source>
</reference>
<dbReference type="HOGENOM" id="CLU_012494_4_7_1"/>
<dbReference type="PANTHER" id="PTHR48081">
    <property type="entry name" value="AB HYDROLASE SUPERFAMILY PROTEIN C4A8.06C"/>
    <property type="match status" value="1"/>
</dbReference>
<evidence type="ECO:0000313" key="3">
    <source>
        <dbReference type="Ensembl" id="ENSOANP00000026405.2"/>
    </source>
</evidence>
<evidence type="ECO:0008006" key="5">
    <source>
        <dbReference type="Google" id="ProtNLM"/>
    </source>
</evidence>
<dbReference type="GeneTree" id="ENSGT00390000011093"/>
<dbReference type="SUPFAM" id="SSF53474">
    <property type="entry name" value="alpha/beta-Hydrolases"/>
    <property type="match status" value="1"/>
</dbReference>
<sequence length="283" mass="31025">MHCAFQAKETKKTPTSPSPPSFFTESKFITAATKKARASPDVLLNVPYGDGEGEKMDFYLPTNPSTLQESGGMCPSFSSKDESGFMATPLRSRGVALAAVDYDIAPKGDLDLMVAQVRRSVVFLQRRYPCNSGIFLCGHSAGAHLVAMALLTDWADFGLRPNLKGISGVLGGAGLAPVQAGISLCPRLREVAWRNSPQLLIEMVKHSAGTCEVKMVMAQYDSPEFRRQTCEFFETLCSTGWEVSLEDIAGVDHFDEMEKLAQEDYVLTQKALKLIRERGNSRE</sequence>
<keyword evidence="1" id="KW-0378">Hydrolase</keyword>
<dbReference type="Bgee" id="ENSOANG00000020757">
    <property type="expression patterns" value="Expressed in liver and 7 other cell types or tissues"/>
</dbReference>
<dbReference type="InterPro" id="IPR050300">
    <property type="entry name" value="GDXG_lipolytic_enzyme"/>
</dbReference>
<dbReference type="InParanoid" id="F7D151"/>
<dbReference type="STRING" id="9258.ENSOANP00000026405"/>
<dbReference type="FunCoup" id="F7D151">
    <property type="interactions" value="655"/>
</dbReference>
<dbReference type="InterPro" id="IPR029058">
    <property type="entry name" value="AB_hydrolase_fold"/>
</dbReference>
<dbReference type="Proteomes" id="UP000002279">
    <property type="component" value="Unplaced"/>
</dbReference>
<reference evidence="3" key="2">
    <citation type="submission" date="2025-09" db="UniProtKB">
        <authorList>
            <consortium name="Ensembl"/>
        </authorList>
    </citation>
    <scope>IDENTIFICATION</scope>
    <source>
        <strain evidence="3">Glennie</strain>
    </source>
</reference>
<proteinExistence type="predicted"/>
<organism evidence="3 4">
    <name type="scientific">Ornithorhynchus anatinus</name>
    <name type="common">Duckbill platypus</name>
    <dbReference type="NCBI Taxonomy" id="9258"/>
    <lineage>
        <taxon>Eukaryota</taxon>
        <taxon>Metazoa</taxon>
        <taxon>Chordata</taxon>
        <taxon>Craniata</taxon>
        <taxon>Vertebrata</taxon>
        <taxon>Euteleostomi</taxon>
        <taxon>Mammalia</taxon>
        <taxon>Monotremata</taxon>
        <taxon>Ornithorhynchidae</taxon>
        <taxon>Ornithorhynchus</taxon>
    </lineage>
</organism>
<dbReference type="AlphaFoldDB" id="F7D151"/>
<name>F7D151_ORNAN</name>
<dbReference type="PANTHER" id="PTHR48081:SF33">
    <property type="entry name" value="KYNURENINE FORMAMIDASE"/>
    <property type="match status" value="1"/>
</dbReference>
<dbReference type="GO" id="GO:0016787">
    <property type="term" value="F:hydrolase activity"/>
    <property type="evidence" value="ECO:0007669"/>
    <property type="project" value="UniProtKB-KW"/>
</dbReference>
<evidence type="ECO:0000313" key="4">
    <source>
        <dbReference type="Proteomes" id="UP000002279"/>
    </source>
</evidence>
<feature type="region of interest" description="Disordered" evidence="2">
    <location>
        <begin position="1"/>
        <end position="20"/>
    </location>
</feature>
<dbReference type="Ensembl" id="ENSOANT00000030207.2">
    <property type="protein sequence ID" value="ENSOANP00000026405.2"/>
    <property type="gene ID" value="ENSOANG00000020757.3"/>
</dbReference>
<dbReference type="OMA" id="HGGYWRM"/>
<evidence type="ECO:0000256" key="1">
    <source>
        <dbReference type="ARBA" id="ARBA00022801"/>
    </source>
</evidence>
<accession>F7D151</accession>
<dbReference type="eggNOG" id="KOG4627">
    <property type="taxonomic scope" value="Eukaryota"/>
</dbReference>
<dbReference type="Gene3D" id="3.40.50.1820">
    <property type="entry name" value="alpha/beta hydrolase"/>
    <property type="match status" value="1"/>
</dbReference>
<keyword evidence="4" id="KW-1185">Reference proteome</keyword>